<gene>
    <name evidence="3" type="ORF">ODE01S_00500</name>
</gene>
<dbReference type="InterPro" id="IPR001789">
    <property type="entry name" value="Sig_transdc_resp-reg_receiver"/>
</dbReference>
<sequence length="128" mass="14547">MADDEKRGLIVTSHSALKAYLELALEDAGLRPDTVETLHDGLAYLKEHTPKLIVLDELSEDGLDAAGFVWRVKRVKRLKHVPTIQIVHRASERERMTMEISGADHIVELPIKNSRFRKLLENLLSISR</sequence>
<dbReference type="PROSITE" id="PS50110">
    <property type="entry name" value="RESPONSE_REGULATORY"/>
    <property type="match status" value="1"/>
</dbReference>
<dbReference type="InterPro" id="IPR011006">
    <property type="entry name" value="CheY-like_superfamily"/>
</dbReference>
<dbReference type="Proteomes" id="UP000321827">
    <property type="component" value="Unassembled WGS sequence"/>
</dbReference>
<dbReference type="OrthoDB" id="34379at2"/>
<evidence type="ECO:0000259" key="2">
    <source>
        <dbReference type="PROSITE" id="PS50110"/>
    </source>
</evidence>
<evidence type="ECO:0000313" key="4">
    <source>
        <dbReference type="Proteomes" id="UP000321827"/>
    </source>
</evidence>
<keyword evidence="1" id="KW-0597">Phosphoprotein</keyword>
<evidence type="ECO:0000256" key="1">
    <source>
        <dbReference type="PROSITE-ProRule" id="PRU00169"/>
    </source>
</evidence>
<comment type="caution">
    <text evidence="3">The sequence shown here is derived from an EMBL/GenBank/DDBJ whole genome shotgun (WGS) entry which is preliminary data.</text>
</comment>
<dbReference type="SUPFAM" id="SSF52172">
    <property type="entry name" value="CheY-like"/>
    <property type="match status" value="1"/>
</dbReference>
<reference evidence="3 4" key="1">
    <citation type="submission" date="2019-07" db="EMBL/GenBank/DDBJ databases">
        <title>Whole genome shotgun sequence of Oceanithermus desulfurans NBRC 100063.</title>
        <authorList>
            <person name="Hosoyama A."/>
            <person name="Uohara A."/>
            <person name="Ohji S."/>
            <person name="Ichikawa N."/>
        </authorList>
    </citation>
    <scope>NUCLEOTIDE SEQUENCE [LARGE SCALE GENOMIC DNA]</scope>
    <source>
        <strain evidence="3 4">NBRC 100063</strain>
    </source>
</reference>
<accession>A0A511RIE9</accession>
<feature type="modified residue" description="4-aspartylphosphate" evidence="1">
    <location>
        <position position="56"/>
    </location>
</feature>
<protein>
    <recommendedName>
        <fullName evidence="2">Response regulatory domain-containing protein</fullName>
    </recommendedName>
</protein>
<dbReference type="GO" id="GO:0000160">
    <property type="term" value="P:phosphorelay signal transduction system"/>
    <property type="evidence" value="ECO:0007669"/>
    <property type="project" value="InterPro"/>
</dbReference>
<name>A0A511RIE9_9DEIN</name>
<organism evidence="3 4">
    <name type="scientific">Oceanithermus desulfurans NBRC 100063</name>
    <dbReference type="NCBI Taxonomy" id="1227550"/>
    <lineage>
        <taxon>Bacteria</taxon>
        <taxon>Thermotogati</taxon>
        <taxon>Deinococcota</taxon>
        <taxon>Deinococci</taxon>
        <taxon>Thermales</taxon>
        <taxon>Thermaceae</taxon>
        <taxon>Oceanithermus</taxon>
    </lineage>
</organism>
<dbReference type="Gene3D" id="3.40.50.2300">
    <property type="match status" value="1"/>
</dbReference>
<evidence type="ECO:0000313" key="3">
    <source>
        <dbReference type="EMBL" id="GEM88616.1"/>
    </source>
</evidence>
<feature type="domain" description="Response regulatory" evidence="2">
    <location>
        <begin position="7"/>
        <end position="124"/>
    </location>
</feature>
<dbReference type="AlphaFoldDB" id="A0A511RIE9"/>
<proteinExistence type="predicted"/>
<dbReference type="RefSeq" id="WP_147144756.1">
    <property type="nucleotide sequence ID" value="NZ_BJXN01000001.1"/>
</dbReference>
<dbReference type="EMBL" id="BJXN01000001">
    <property type="protein sequence ID" value="GEM88616.1"/>
    <property type="molecule type" value="Genomic_DNA"/>
</dbReference>